<keyword evidence="2" id="KW-0472">Membrane</keyword>
<feature type="compositionally biased region" description="Low complexity" evidence="1">
    <location>
        <begin position="133"/>
        <end position="151"/>
    </location>
</feature>
<feature type="region of interest" description="Disordered" evidence="1">
    <location>
        <begin position="130"/>
        <end position="156"/>
    </location>
</feature>
<keyword evidence="4" id="KW-1185">Reference proteome</keyword>
<dbReference type="EMBL" id="GG745335">
    <property type="protein sequence ID" value="KNE60192.1"/>
    <property type="molecule type" value="Genomic_DNA"/>
</dbReference>
<feature type="region of interest" description="Disordered" evidence="1">
    <location>
        <begin position="347"/>
        <end position="438"/>
    </location>
</feature>
<accession>A0A0L0SCM8</accession>
<feature type="compositionally biased region" description="Pro residues" evidence="1">
    <location>
        <begin position="474"/>
        <end position="487"/>
    </location>
</feature>
<name>A0A0L0SCM8_ALLM3</name>
<evidence type="ECO:0000313" key="4">
    <source>
        <dbReference type="Proteomes" id="UP000054350"/>
    </source>
</evidence>
<protein>
    <submittedName>
        <fullName evidence="3">Uncharacterized protein</fullName>
    </submittedName>
</protein>
<feature type="region of interest" description="Disordered" evidence="1">
    <location>
        <begin position="83"/>
        <end position="114"/>
    </location>
</feature>
<proteinExistence type="predicted"/>
<evidence type="ECO:0000313" key="3">
    <source>
        <dbReference type="EMBL" id="KNE60192.1"/>
    </source>
</evidence>
<feature type="compositionally biased region" description="Low complexity" evidence="1">
    <location>
        <begin position="8"/>
        <end position="47"/>
    </location>
</feature>
<gene>
    <name evidence="3" type="ORF">AMAG_05611</name>
</gene>
<evidence type="ECO:0000256" key="1">
    <source>
        <dbReference type="SAM" id="MobiDB-lite"/>
    </source>
</evidence>
<feature type="transmembrane region" description="Helical" evidence="2">
    <location>
        <begin position="54"/>
        <end position="75"/>
    </location>
</feature>
<reference evidence="4" key="2">
    <citation type="submission" date="2009-11" db="EMBL/GenBank/DDBJ databases">
        <title>The Genome Sequence of Allomyces macrogynus strain ATCC 38327.</title>
        <authorList>
            <consortium name="The Broad Institute Genome Sequencing Platform"/>
            <person name="Russ C."/>
            <person name="Cuomo C."/>
            <person name="Shea T."/>
            <person name="Young S.K."/>
            <person name="Zeng Q."/>
            <person name="Koehrsen M."/>
            <person name="Haas B."/>
            <person name="Borodovsky M."/>
            <person name="Guigo R."/>
            <person name="Alvarado L."/>
            <person name="Berlin A."/>
            <person name="Borenstein D."/>
            <person name="Chen Z."/>
            <person name="Engels R."/>
            <person name="Freedman E."/>
            <person name="Gellesch M."/>
            <person name="Goldberg J."/>
            <person name="Griggs A."/>
            <person name="Gujja S."/>
            <person name="Heiman D."/>
            <person name="Hepburn T."/>
            <person name="Howarth C."/>
            <person name="Jen D."/>
            <person name="Larson L."/>
            <person name="Lewis B."/>
            <person name="Mehta T."/>
            <person name="Park D."/>
            <person name="Pearson M."/>
            <person name="Roberts A."/>
            <person name="Saif S."/>
            <person name="Shenoy N."/>
            <person name="Sisk P."/>
            <person name="Stolte C."/>
            <person name="Sykes S."/>
            <person name="Walk T."/>
            <person name="White J."/>
            <person name="Yandava C."/>
            <person name="Burger G."/>
            <person name="Gray M.W."/>
            <person name="Holland P.W.H."/>
            <person name="King N."/>
            <person name="Lang F.B.F."/>
            <person name="Roger A.J."/>
            <person name="Ruiz-Trillo I."/>
            <person name="Lander E."/>
            <person name="Nusbaum C."/>
        </authorList>
    </citation>
    <scope>NUCLEOTIDE SEQUENCE [LARGE SCALE GENOMIC DNA]</scope>
    <source>
        <strain evidence="4">ATCC 38327</strain>
    </source>
</reference>
<dbReference type="AlphaFoldDB" id="A0A0L0SCM8"/>
<feature type="region of interest" description="Disordered" evidence="1">
    <location>
        <begin position="1"/>
        <end position="47"/>
    </location>
</feature>
<reference evidence="3 4" key="1">
    <citation type="submission" date="2009-11" db="EMBL/GenBank/DDBJ databases">
        <title>Annotation of Allomyces macrogynus ATCC 38327.</title>
        <authorList>
            <consortium name="The Broad Institute Genome Sequencing Platform"/>
            <person name="Russ C."/>
            <person name="Cuomo C."/>
            <person name="Burger G."/>
            <person name="Gray M.W."/>
            <person name="Holland P.W.H."/>
            <person name="King N."/>
            <person name="Lang F.B.F."/>
            <person name="Roger A.J."/>
            <person name="Ruiz-Trillo I."/>
            <person name="Young S.K."/>
            <person name="Zeng Q."/>
            <person name="Gargeya S."/>
            <person name="Fitzgerald M."/>
            <person name="Haas B."/>
            <person name="Abouelleil A."/>
            <person name="Alvarado L."/>
            <person name="Arachchi H.M."/>
            <person name="Berlin A."/>
            <person name="Chapman S.B."/>
            <person name="Gearin G."/>
            <person name="Goldberg J."/>
            <person name="Griggs A."/>
            <person name="Gujja S."/>
            <person name="Hansen M."/>
            <person name="Heiman D."/>
            <person name="Howarth C."/>
            <person name="Larimer J."/>
            <person name="Lui A."/>
            <person name="MacDonald P.J.P."/>
            <person name="McCowen C."/>
            <person name="Montmayeur A."/>
            <person name="Murphy C."/>
            <person name="Neiman D."/>
            <person name="Pearson M."/>
            <person name="Priest M."/>
            <person name="Roberts A."/>
            <person name="Saif S."/>
            <person name="Shea T."/>
            <person name="Sisk P."/>
            <person name="Stolte C."/>
            <person name="Sykes S."/>
            <person name="Wortman J."/>
            <person name="Nusbaum C."/>
            <person name="Birren B."/>
        </authorList>
    </citation>
    <scope>NUCLEOTIDE SEQUENCE [LARGE SCALE GENOMIC DNA]</scope>
    <source>
        <strain evidence="3 4">ATCC 38327</strain>
    </source>
</reference>
<feature type="region of interest" description="Disordered" evidence="1">
    <location>
        <begin position="184"/>
        <end position="204"/>
    </location>
</feature>
<feature type="compositionally biased region" description="Pro residues" evidence="1">
    <location>
        <begin position="379"/>
        <end position="388"/>
    </location>
</feature>
<dbReference type="VEuPathDB" id="FungiDB:AMAG_05611"/>
<feature type="region of interest" description="Disordered" evidence="1">
    <location>
        <begin position="461"/>
        <end position="535"/>
    </location>
</feature>
<keyword evidence="2" id="KW-0812">Transmembrane</keyword>
<feature type="compositionally biased region" description="Pro residues" evidence="1">
    <location>
        <begin position="426"/>
        <end position="438"/>
    </location>
</feature>
<evidence type="ECO:0000256" key="2">
    <source>
        <dbReference type="SAM" id="Phobius"/>
    </source>
</evidence>
<sequence>MASSGPETATALTVTVTTTEFSATATPDPTGGGTQTQTQRSSSSWSSNSANVRVLLISASVSVAILAAAALWWAYRKWGPRAGDGDDDDDDPTSGGAPKWPPTAAQLAGRRRTADDDARLVEYAGLRPVAIPGRGSASTPSSNSPRSPPATGGMAPHYYWDATDAASVPDRSSWLAAPQGARASLTGSTSAHDSAVACPDSPLAWRPVSPREWNVISSRPAPHARDDDSSVGASAVALAKGPAAAVTATRRGALGTLAGTNSAVGGSLLLPPSASAEFAGTTITASPTTAASLGSAATSAGASPPMPGANLAAAPRQRTSAIVTVRSLAQSTTGGSRTTVPSVATVAVGGQQPPQSPLYDRQQQDQISTSPAAEETRCAPPPPPPAPGTPVDLTRTFTVRLPADSDSEDEGDGQDLGTMATATRATPPPPPLPVAPPVAPQEARLSRTSAQMHFPVVPTRTTAPRETSVHMSPPTSPQPRIAPPPPESISEWGPAQRHPPPRAKWQVVSPPTARGRRRATFEARPAKRTAHVAPCRRAILNR</sequence>
<keyword evidence="2" id="KW-1133">Transmembrane helix</keyword>
<dbReference type="Proteomes" id="UP000054350">
    <property type="component" value="Unassembled WGS sequence"/>
</dbReference>
<organism evidence="3 4">
    <name type="scientific">Allomyces macrogynus (strain ATCC 38327)</name>
    <name type="common">Allomyces javanicus var. macrogynus</name>
    <dbReference type="NCBI Taxonomy" id="578462"/>
    <lineage>
        <taxon>Eukaryota</taxon>
        <taxon>Fungi</taxon>
        <taxon>Fungi incertae sedis</taxon>
        <taxon>Blastocladiomycota</taxon>
        <taxon>Blastocladiomycetes</taxon>
        <taxon>Blastocladiales</taxon>
        <taxon>Blastocladiaceae</taxon>
        <taxon>Allomyces</taxon>
    </lineage>
</organism>